<keyword evidence="8" id="KW-1185">Reference proteome</keyword>
<evidence type="ECO:0000256" key="2">
    <source>
        <dbReference type="ARBA" id="ARBA00022692"/>
    </source>
</evidence>
<feature type="transmembrane region" description="Helical" evidence="5">
    <location>
        <begin position="65"/>
        <end position="82"/>
    </location>
</feature>
<name>A0A6G8QDI6_9ACTN</name>
<feature type="transmembrane region" description="Helical" evidence="5">
    <location>
        <begin position="94"/>
        <end position="114"/>
    </location>
</feature>
<protein>
    <submittedName>
        <fullName evidence="7">DUF4149 domain-containing protein</fullName>
    </submittedName>
</protein>
<dbReference type="Proteomes" id="UP000501452">
    <property type="component" value="Chromosome"/>
</dbReference>
<accession>A0A6G8QDI6</accession>
<evidence type="ECO:0000256" key="5">
    <source>
        <dbReference type="SAM" id="Phobius"/>
    </source>
</evidence>
<proteinExistence type="predicted"/>
<reference evidence="7 8" key="1">
    <citation type="submission" date="2019-10" db="EMBL/GenBank/DDBJ databases">
        <title>Rubrobacter sp nov SCSIO 52090 isolated from a deep-sea sediment in the South China Sea.</title>
        <authorList>
            <person name="Chen R.W."/>
        </authorList>
    </citation>
    <scope>NUCLEOTIDE SEQUENCE [LARGE SCALE GENOMIC DNA]</scope>
    <source>
        <strain evidence="7 8">SCSIO 52909</strain>
    </source>
</reference>
<feature type="transmembrane region" description="Helical" evidence="5">
    <location>
        <begin position="151"/>
        <end position="169"/>
    </location>
</feature>
<evidence type="ECO:0000256" key="1">
    <source>
        <dbReference type="ARBA" id="ARBA00004370"/>
    </source>
</evidence>
<dbReference type="KEGG" id="rub:GBA63_19410"/>
<comment type="subcellular location">
    <subcellularLocation>
        <location evidence="1">Membrane</location>
    </subcellularLocation>
</comment>
<dbReference type="Pfam" id="PF13664">
    <property type="entry name" value="DUF4149"/>
    <property type="match status" value="1"/>
</dbReference>
<evidence type="ECO:0000256" key="4">
    <source>
        <dbReference type="ARBA" id="ARBA00023136"/>
    </source>
</evidence>
<feature type="transmembrane region" description="Helical" evidence="5">
    <location>
        <begin position="20"/>
        <end position="44"/>
    </location>
</feature>
<evidence type="ECO:0000256" key="3">
    <source>
        <dbReference type="ARBA" id="ARBA00022989"/>
    </source>
</evidence>
<sequence length="171" mass="18412">MCSEKVLCRGGRYLDAIVHTLHVLLAGVWLGGVVFTTTVVSPALKAMKWGEAERVGVRSAIGRQYARVGTANLALLLVFAVLDGALGGFGTVLYAEYVLLVLLFGLVAAHGAYFGRRLRRLAEAEREASDAEEVRSLAGQRRLLQRTSFRVSMLDLLVSVVLVVLAVNGQG</sequence>
<keyword evidence="4 5" id="KW-0472">Membrane</keyword>
<dbReference type="GO" id="GO:0016020">
    <property type="term" value="C:membrane"/>
    <property type="evidence" value="ECO:0007669"/>
    <property type="project" value="UniProtKB-SubCell"/>
</dbReference>
<evidence type="ECO:0000313" key="7">
    <source>
        <dbReference type="EMBL" id="QIN84570.1"/>
    </source>
</evidence>
<organism evidence="7 8">
    <name type="scientific">Rubrobacter tropicus</name>
    <dbReference type="NCBI Taxonomy" id="2653851"/>
    <lineage>
        <taxon>Bacteria</taxon>
        <taxon>Bacillati</taxon>
        <taxon>Actinomycetota</taxon>
        <taxon>Rubrobacteria</taxon>
        <taxon>Rubrobacterales</taxon>
        <taxon>Rubrobacteraceae</taxon>
        <taxon>Rubrobacter</taxon>
    </lineage>
</organism>
<dbReference type="EMBL" id="CP045119">
    <property type="protein sequence ID" value="QIN84570.1"/>
    <property type="molecule type" value="Genomic_DNA"/>
</dbReference>
<keyword evidence="2 5" id="KW-0812">Transmembrane</keyword>
<dbReference type="InterPro" id="IPR025423">
    <property type="entry name" value="TMEM205-like"/>
</dbReference>
<gene>
    <name evidence="7" type="ORF">GBA63_19410</name>
</gene>
<feature type="domain" description="TMEM205-like" evidence="6">
    <location>
        <begin position="24"/>
        <end position="125"/>
    </location>
</feature>
<evidence type="ECO:0000259" key="6">
    <source>
        <dbReference type="Pfam" id="PF13664"/>
    </source>
</evidence>
<keyword evidence="3 5" id="KW-1133">Transmembrane helix</keyword>
<dbReference type="AlphaFoldDB" id="A0A6G8QDI6"/>
<evidence type="ECO:0000313" key="8">
    <source>
        <dbReference type="Proteomes" id="UP000501452"/>
    </source>
</evidence>